<comment type="caution">
    <text evidence="4">The sequence shown here is derived from an EMBL/GenBank/DDBJ whole genome shotgun (WGS) entry which is preliminary data.</text>
</comment>
<dbReference type="SUPFAM" id="SSF53335">
    <property type="entry name" value="S-adenosyl-L-methionine-dependent methyltransferases"/>
    <property type="match status" value="1"/>
</dbReference>
<evidence type="ECO:0000313" key="5">
    <source>
        <dbReference type="Proteomes" id="UP000749293"/>
    </source>
</evidence>
<dbReference type="GO" id="GO:0008276">
    <property type="term" value="F:protein methyltransferase activity"/>
    <property type="evidence" value="ECO:0007669"/>
    <property type="project" value="InterPro"/>
</dbReference>
<protein>
    <submittedName>
        <fullName evidence="4">Type I restriction-modification system, DNA methylase subunit</fullName>
    </submittedName>
</protein>
<dbReference type="OrthoDB" id="269872at2759"/>
<dbReference type="GO" id="GO:0032259">
    <property type="term" value="P:methylation"/>
    <property type="evidence" value="ECO:0007669"/>
    <property type="project" value="UniProtKB-KW"/>
</dbReference>
<evidence type="ECO:0000256" key="1">
    <source>
        <dbReference type="ARBA" id="ARBA00022603"/>
    </source>
</evidence>
<dbReference type="PANTHER" id="PTHR18895">
    <property type="entry name" value="HEMK METHYLTRANSFERASE"/>
    <property type="match status" value="1"/>
</dbReference>
<dbReference type="Proteomes" id="UP000749293">
    <property type="component" value="Unassembled WGS sequence"/>
</dbReference>
<dbReference type="InterPro" id="IPR029063">
    <property type="entry name" value="SAM-dependent_MTases_sf"/>
</dbReference>
<evidence type="ECO:0000313" key="4">
    <source>
        <dbReference type="EMBL" id="KAF4120494.1"/>
    </source>
</evidence>
<dbReference type="PANTHER" id="PTHR18895:SF74">
    <property type="entry name" value="MTRF1L RELEASE FACTOR GLUTAMINE METHYLTRANSFERASE"/>
    <property type="match status" value="1"/>
</dbReference>
<dbReference type="InterPro" id="IPR004556">
    <property type="entry name" value="HemK-like"/>
</dbReference>
<dbReference type="RefSeq" id="XP_035319146.1">
    <property type="nucleotide sequence ID" value="XM_035464908.1"/>
</dbReference>
<organism evidence="4 5">
    <name type="scientific">Geosmithia morbida</name>
    <dbReference type="NCBI Taxonomy" id="1094350"/>
    <lineage>
        <taxon>Eukaryota</taxon>
        <taxon>Fungi</taxon>
        <taxon>Dikarya</taxon>
        <taxon>Ascomycota</taxon>
        <taxon>Pezizomycotina</taxon>
        <taxon>Sordariomycetes</taxon>
        <taxon>Hypocreomycetidae</taxon>
        <taxon>Hypocreales</taxon>
        <taxon>Bionectriaceae</taxon>
        <taxon>Geosmithia</taxon>
    </lineage>
</organism>
<dbReference type="AlphaFoldDB" id="A0A9P4YT26"/>
<dbReference type="InterPro" id="IPR002052">
    <property type="entry name" value="DNA_methylase_N6_adenine_CS"/>
</dbReference>
<dbReference type="GO" id="GO:0005739">
    <property type="term" value="C:mitochondrion"/>
    <property type="evidence" value="ECO:0007669"/>
    <property type="project" value="TreeGrafter"/>
</dbReference>
<dbReference type="EMBL" id="JAANYQ010000016">
    <property type="protein sequence ID" value="KAF4120494.1"/>
    <property type="molecule type" value="Genomic_DNA"/>
</dbReference>
<evidence type="ECO:0000256" key="2">
    <source>
        <dbReference type="ARBA" id="ARBA00022679"/>
    </source>
</evidence>
<gene>
    <name evidence="4" type="ORF">GMORB2_2932</name>
</gene>
<dbReference type="GO" id="GO:0003676">
    <property type="term" value="F:nucleic acid binding"/>
    <property type="evidence" value="ECO:0007669"/>
    <property type="project" value="InterPro"/>
</dbReference>
<proteinExistence type="predicted"/>
<keyword evidence="1 4" id="KW-0489">Methyltransferase</keyword>
<dbReference type="Gene3D" id="1.10.8.10">
    <property type="entry name" value="DNA helicase RuvA subunit, C-terminal domain"/>
    <property type="match status" value="1"/>
</dbReference>
<dbReference type="PROSITE" id="PS00092">
    <property type="entry name" value="N6_MTASE"/>
    <property type="match status" value="1"/>
</dbReference>
<keyword evidence="2" id="KW-0808">Transferase</keyword>
<accession>A0A9P4YT26</accession>
<dbReference type="Gene3D" id="3.40.50.150">
    <property type="entry name" value="Vaccinia Virus protein VP39"/>
    <property type="match status" value="1"/>
</dbReference>
<sequence length="372" mass="41171">MPRLPPSLVRRARHVAPELATLLPACRTLLSARNELRWLREHVEATTITTTATTATTAAAAAAAAAVVEGRRRNLLARLCHQRGRGVPLQYILGTQPFGHLDIRCRPGVLIPRPETEAYTCHLIDLLRSGELLSRPPAERPSSLGIIDFCTGTGCIPLLAFESLKSEVESLNVRGVDISPIALDLADANATYASSRHPRAEKQLLRFSRTDVFSDADIRALARERWDVMISNPPYVSRDVWNHGRGQLGPSVRKFEPLLALVPGQQLPLPPPGLRPEDIFYSRLLDVASILKPEVILLEVGDQDQARRVAGHCLEHAFCADATVELWRDGPDLTPSEDEQVYWNIRTARHGERVVPVKGSGNVRSVLIRREV</sequence>
<reference evidence="4" key="1">
    <citation type="submission" date="2020-03" db="EMBL/GenBank/DDBJ databases">
        <title>Site-based positive gene gene selection in Geosmithia morbida across the United States reveals a broad range of putative effectors and factors for local host and environmental adapation.</title>
        <authorList>
            <person name="Onufrak A."/>
            <person name="Murdoch R.W."/>
            <person name="Gazis R."/>
            <person name="Huff M."/>
            <person name="Staton M."/>
            <person name="Klingeman W."/>
            <person name="Hadziabdic D."/>
        </authorList>
    </citation>
    <scope>NUCLEOTIDE SEQUENCE</scope>
    <source>
        <strain evidence="4">1262</strain>
    </source>
</reference>
<evidence type="ECO:0000256" key="3">
    <source>
        <dbReference type="ARBA" id="ARBA00022691"/>
    </source>
</evidence>
<dbReference type="InterPro" id="IPR050320">
    <property type="entry name" value="N5-glutamine_MTase"/>
</dbReference>
<dbReference type="NCBIfam" id="TIGR00536">
    <property type="entry name" value="hemK_fam"/>
    <property type="match status" value="1"/>
</dbReference>
<dbReference type="CDD" id="cd02440">
    <property type="entry name" value="AdoMet_MTases"/>
    <property type="match status" value="1"/>
</dbReference>
<dbReference type="GeneID" id="55969160"/>
<name>A0A9P4YT26_9HYPO</name>
<keyword evidence="3" id="KW-0949">S-adenosyl-L-methionine</keyword>
<keyword evidence="5" id="KW-1185">Reference proteome</keyword>